<feature type="non-terminal residue" evidence="1">
    <location>
        <position position="1"/>
    </location>
</feature>
<comment type="caution">
    <text evidence="1">The sequence shown here is derived from an EMBL/GenBank/DDBJ whole genome shotgun (WGS) entry which is preliminary data.</text>
</comment>
<keyword evidence="2" id="KW-1185">Reference proteome</keyword>
<accession>A0A392V9V1</accession>
<name>A0A392V9V1_9FABA</name>
<dbReference type="AlphaFoldDB" id="A0A392V9V1"/>
<sequence length="42" mass="4578">FFSIFRLLTPQAGDSCPGVRNWARLLPAHAPGGGFTPRRRPG</sequence>
<dbReference type="EMBL" id="LXQA011085898">
    <property type="protein sequence ID" value="MCI84232.1"/>
    <property type="molecule type" value="Genomic_DNA"/>
</dbReference>
<dbReference type="Proteomes" id="UP000265520">
    <property type="component" value="Unassembled WGS sequence"/>
</dbReference>
<evidence type="ECO:0000313" key="1">
    <source>
        <dbReference type="EMBL" id="MCI84232.1"/>
    </source>
</evidence>
<organism evidence="1 2">
    <name type="scientific">Trifolium medium</name>
    <dbReference type="NCBI Taxonomy" id="97028"/>
    <lineage>
        <taxon>Eukaryota</taxon>
        <taxon>Viridiplantae</taxon>
        <taxon>Streptophyta</taxon>
        <taxon>Embryophyta</taxon>
        <taxon>Tracheophyta</taxon>
        <taxon>Spermatophyta</taxon>
        <taxon>Magnoliopsida</taxon>
        <taxon>eudicotyledons</taxon>
        <taxon>Gunneridae</taxon>
        <taxon>Pentapetalae</taxon>
        <taxon>rosids</taxon>
        <taxon>fabids</taxon>
        <taxon>Fabales</taxon>
        <taxon>Fabaceae</taxon>
        <taxon>Papilionoideae</taxon>
        <taxon>50 kb inversion clade</taxon>
        <taxon>NPAAA clade</taxon>
        <taxon>Hologalegina</taxon>
        <taxon>IRL clade</taxon>
        <taxon>Trifolieae</taxon>
        <taxon>Trifolium</taxon>
    </lineage>
</organism>
<proteinExistence type="predicted"/>
<reference evidence="1 2" key="1">
    <citation type="journal article" date="2018" name="Front. Plant Sci.">
        <title>Red Clover (Trifolium pratense) and Zigzag Clover (T. medium) - A Picture of Genomic Similarities and Differences.</title>
        <authorList>
            <person name="Dluhosova J."/>
            <person name="Istvanek J."/>
            <person name="Nedelnik J."/>
            <person name="Repkova J."/>
        </authorList>
    </citation>
    <scope>NUCLEOTIDE SEQUENCE [LARGE SCALE GENOMIC DNA]</scope>
    <source>
        <strain evidence="2">cv. 10/8</strain>
        <tissue evidence="1">Leaf</tissue>
    </source>
</reference>
<evidence type="ECO:0000313" key="2">
    <source>
        <dbReference type="Proteomes" id="UP000265520"/>
    </source>
</evidence>
<protein>
    <submittedName>
        <fullName evidence="1">Uncharacterized protein</fullName>
    </submittedName>
</protein>